<evidence type="ECO:0000256" key="1">
    <source>
        <dbReference type="SAM" id="MobiDB-lite"/>
    </source>
</evidence>
<evidence type="ECO:0000313" key="3">
    <source>
        <dbReference type="Proteomes" id="UP000032266"/>
    </source>
</evidence>
<proteinExistence type="predicted"/>
<dbReference type="KEGG" id="gsn:YC6258_05829"/>
<dbReference type="AlphaFoldDB" id="A0A0C5VT60"/>
<dbReference type="Proteomes" id="UP000032266">
    <property type="component" value="Chromosome"/>
</dbReference>
<dbReference type="HOGENOM" id="CLU_1238763_0_0_6"/>
<protein>
    <recommendedName>
        <fullName evidence="4">Rhs family protein</fullName>
    </recommendedName>
</protein>
<keyword evidence="3" id="KW-1185">Reference proteome</keyword>
<organism evidence="2 3">
    <name type="scientific">Gynuella sunshinyii YC6258</name>
    <dbReference type="NCBI Taxonomy" id="1445510"/>
    <lineage>
        <taxon>Bacteria</taxon>
        <taxon>Pseudomonadati</taxon>
        <taxon>Pseudomonadota</taxon>
        <taxon>Gammaproteobacteria</taxon>
        <taxon>Oceanospirillales</taxon>
        <taxon>Saccharospirillaceae</taxon>
        <taxon>Gynuella</taxon>
    </lineage>
</organism>
<name>A0A0C5VT60_9GAMM</name>
<sequence>MYVGARWYSPRLRRFISPDPVGVPDAAVTGVNRFHYGLDNPLAYTDPESPLAILGGGLVLYGAWEAGWAFGEAINNILNDPSTVLQELGKAAGTASLGLVTRKLEKFIPKGFWGRGTKKAKPGSYTPDRQLPTDGRDYIPDSDLPHTQLGRSKPKYGSEPQARTWGYDDSGNLIPKKDIDFTDHGFPDQHYWVPHQHRLVPNNPKTAPRGGFKRLDGEPLDYD</sequence>
<accession>A0A0C5VT60</accession>
<dbReference type="EMBL" id="CP007142">
    <property type="protein sequence ID" value="AJQ97857.1"/>
    <property type="molecule type" value="Genomic_DNA"/>
</dbReference>
<evidence type="ECO:0000313" key="2">
    <source>
        <dbReference type="EMBL" id="AJQ97857.1"/>
    </source>
</evidence>
<evidence type="ECO:0008006" key="4">
    <source>
        <dbReference type="Google" id="ProtNLM"/>
    </source>
</evidence>
<dbReference type="NCBIfam" id="TIGR03696">
    <property type="entry name" value="Rhs_assc_core"/>
    <property type="match status" value="1"/>
</dbReference>
<dbReference type="InterPro" id="IPR022385">
    <property type="entry name" value="Rhs_assc_core"/>
</dbReference>
<gene>
    <name evidence="2" type="ORF">YC6258_05829</name>
</gene>
<reference evidence="2 3" key="1">
    <citation type="submission" date="2014-01" db="EMBL/GenBank/DDBJ databases">
        <title>Full genme sequencing of cellulolytic bacterium Gynuella sunshinyii YC6258T gen. nov., sp. nov.</title>
        <authorList>
            <person name="Khan H."/>
            <person name="Chung E.J."/>
            <person name="Chung Y.R."/>
        </authorList>
    </citation>
    <scope>NUCLEOTIDE SEQUENCE [LARGE SCALE GENOMIC DNA]</scope>
    <source>
        <strain evidence="2 3">YC6258</strain>
    </source>
</reference>
<dbReference type="Gene3D" id="2.180.10.10">
    <property type="entry name" value="RHS repeat-associated core"/>
    <property type="match status" value="1"/>
</dbReference>
<dbReference type="STRING" id="1445510.YC6258_05829"/>
<feature type="region of interest" description="Disordered" evidence="1">
    <location>
        <begin position="117"/>
        <end position="170"/>
    </location>
</feature>
<feature type="region of interest" description="Disordered" evidence="1">
    <location>
        <begin position="195"/>
        <end position="223"/>
    </location>
</feature>